<keyword evidence="1" id="KW-1133">Transmembrane helix</keyword>
<keyword evidence="4" id="KW-1185">Reference proteome</keyword>
<dbReference type="AlphaFoldDB" id="A0A1B4XGE1"/>
<evidence type="ECO:0008006" key="5">
    <source>
        <dbReference type="Google" id="ProtNLM"/>
    </source>
</evidence>
<feature type="chain" id="PRO_5008572378" description="PEP-CTERM protein-sorting domain-containing protein" evidence="2">
    <location>
        <begin position="26"/>
        <end position="280"/>
    </location>
</feature>
<dbReference type="EMBL" id="AP014879">
    <property type="protein sequence ID" value="BAV33888.1"/>
    <property type="molecule type" value="Genomic_DNA"/>
</dbReference>
<feature type="transmembrane region" description="Helical" evidence="1">
    <location>
        <begin position="251"/>
        <end position="271"/>
    </location>
</feature>
<dbReference type="InParanoid" id="A0A1B4XGE1"/>
<evidence type="ECO:0000256" key="1">
    <source>
        <dbReference type="SAM" id="Phobius"/>
    </source>
</evidence>
<keyword evidence="1" id="KW-0812">Transmembrane</keyword>
<sequence length="280" mass="29358">MNPRMKKALIASTIAVTLGATNAQAALVTNVLGPYNWYTDRGNMTLLDPTGYVWAGTNDIAIAWDGNAYNASSDYAGPGSAANLTASSTTSFLGHMWTAHDIQVFIPGTYSFDVTAGGHPNDYETGTLTAMVGSGQLGMHMLFDWNSVKNMDLFVVWAANSVFGPGIAHSANPSGCNSVYDRTIQNCLWDGPGYAGGLSSNKPAGSTIWMLSSTDGNGDGIMGIPGATGSAFQGHNFNFNANLAPVVIDPIPLPAAAWLFGSGLLGLFGVARRKKNVRHS</sequence>
<protein>
    <recommendedName>
        <fullName evidence="5">PEP-CTERM protein-sorting domain-containing protein</fullName>
    </recommendedName>
</protein>
<gene>
    <name evidence="3" type="ORF">SCL_1583</name>
</gene>
<keyword evidence="2" id="KW-0732">Signal</keyword>
<dbReference type="InterPro" id="IPR022472">
    <property type="entry name" value="VPLPA-CTERM"/>
</dbReference>
<evidence type="ECO:0000313" key="3">
    <source>
        <dbReference type="EMBL" id="BAV33888.1"/>
    </source>
</evidence>
<dbReference type="RefSeq" id="WP_148665037.1">
    <property type="nucleotide sequence ID" value="NZ_AP014879.1"/>
</dbReference>
<feature type="signal peptide" evidence="2">
    <location>
        <begin position="1"/>
        <end position="25"/>
    </location>
</feature>
<evidence type="ECO:0000313" key="4">
    <source>
        <dbReference type="Proteomes" id="UP000243180"/>
    </source>
</evidence>
<reference evidence="3 4" key="1">
    <citation type="submission" date="2015-05" db="EMBL/GenBank/DDBJ databases">
        <title>Complete genome sequence of a sulfur-oxidizing gammaproteobacterium strain HA5.</title>
        <authorList>
            <person name="Miura A."/>
            <person name="Kojima H."/>
            <person name="Fukui M."/>
        </authorList>
    </citation>
    <scope>NUCLEOTIDE SEQUENCE [LARGE SCALE GENOMIC DNA]</scope>
    <source>
        <strain evidence="3 4">HA5</strain>
    </source>
</reference>
<proteinExistence type="predicted"/>
<dbReference type="NCBIfam" id="TIGR03370">
    <property type="entry name" value="VPLPA-CTERM"/>
    <property type="match status" value="1"/>
</dbReference>
<dbReference type="KEGG" id="slim:SCL_1583"/>
<organism evidence="3 4">
    <name type="scientific">Sulfuricaulis limicola</name>
    <dbReference type="NCBI Taxonomy" id="1620215"/>
    <lineage>
        <taxon>Bacteria</taxon>
        <taxon>Pseudomonadati</taxon>
        <taxon>Pseudomonadota</taxon>
        <taxon>Gammaproteobacteria</taxon>
        <taxon>Acidiferrobacterales</taxon>
        <taxon>Acidiferrobacteraceae</taxon>
        <taxon>Sulfuricaulis</taxon>
    </lineage>
</organism>
<dbReference type="OrthoDB" id="5692983at2"/>
<name>A0A1B4XGE1_9GAMM</name>
<dbReference type="Proteomes" id="UP000243180">
    <property type="component" value="Chromosome"/>
</dbReference>
<evidence type="ECO:0000256" key="2">
    <source>
        <dbReference type="SAM" id="SignalP"/>
    </source>
</evidence>
<keyword evidence="1" id="KW-0472">Membrane</keyword>
<accession>A0A1B4XGE1</accession>